<protein>
    <recommendedName>
        <fullName evidence="1">Metallo-beta-lactamase domain-containing protein</fullName>
    </recommendedName>
</protein>
<reference evidence="2" key="1">
    <citation type="submission" date="2019-08" db="EMBL/GenBank/DDBJ databases">
        <authorList>
            <person name="Kucharzyk K."/>
            <person name="Murdoch R.W."/>
            <person name="Higgins S."/>
            <person name="Loffler F."/>
        </authorList>
    </citation>
    <scope>NUCLEOTIDE SEQUENCE</scope>
</reference>
<dbReference type="Pfam" id="PF00753">
    <property type="entry name" value="Lactamase_B"/>
    <property type="match status" value="1"/>
</dbReference>
<dbReference type="Gene3D" id="3.60.15.10">
    <property type="entry name" value="Ribonuclease Z/Hydroxyacylglutathione hydrolase-like"/>
    <property type="match status" value="1"/>
</dbReference>
<dbReference type="InterPro" id="IPR052159">
    <property type="entry name" value="Competence_DNA_uptake"/>
</dbReference>
<accession>A0A644U3Q2</accession>
<name>A0A644U3Q2_9ZZZZ</name>
<feature type="domain" description="Metallo-beta-lactamase" evidence="1">
    <location>
        <begin position="34"/>
        <end position="91"/>
    </location>
</feature>
<dbReference type="InterPro" id="IPR001279">
    <property type="entry name" value="Metallo-B-lactamas"/>
</dbReference>
<organism evidence="2">
    <name type="scientific">bioreactor metagenome</name>
    <dbReference type="NCBI Taxonomy" id="1076179"/>
    <lineage>
        <taxon>unclassified sequences</taxon>
        <taxon>metagenomes</taxon>
        <taxon>ecological metagenomes</taxon>
    </lineage>
</organism>
<dbReference type="PANTHER" id="PTHR30619:SF1">
    <property type="entry name" value="RECOMBINATION PROTEIN 2"/>
    <property type="match status" value="1"/>
</dbReference>
<dbReference type="InterPro" id="IPR036866">
    <property type="entry name" value="RibonucZ/Hydroxyglut_hydro"/>
</dbReference>
<comment type="caution">
    <text evidence="2">The sequence shown here is derived from an EMBL/GenBank/DDBJ whole genome shotgun (WGS) entry which is preliminary data.</text>
</comment>
<gene>
    <name evidence="2" type="ORF">SDC9_19121</name>
</gene>
<proteinExistence type="predicted"/>
<evidence type="ECO:0000313" key="2">
    <source>
        <dbReference type="EMBL" id="MPL73322.1"/>
    </source>
</evidence>
<dbReference type="AlphaFoldDB" id="A0A644U3Q2"/>
<dbReference type="PANTHER" id="PTHR30619">
    <property type="entry name" value="DNA INTERNALIZATION/COMPETENCE PROTEIN COMEC/REC2"/>
    <property type="match status" value="1"/>
</dbReference>
<dbReference type="EMBL" id="VSSQ01000072">
    <property type="protein sequence ID" value="MPL73322.1"/>
    <property type="molecule type" value="Genomic_DNA"/>
</dbReference>
<evidence type="ECO:0000259" key="1">
    <source>
        <dbReference type="Pfam" id="PF00753"/>
    </source>
</evidence>
<dbReference type="SUPFAM" id="SSF56281">
    <property type="entry name" value="Metallo-hydrolase/oxidoreductase"/>
    <property type="match status" value="1"/>
</dbReference>
<sequence>MGFEIDILGVGNESKGGDAIAFRYGNLLDNKIQQKVIVVDGGYKENGDELYELITKKYKTTQIYLAILTHPDNDHVRGLKRLFEYNDIKVDKLIMHCPWDNDDVINSDFKDGRITENSIKERLKNTFCCAYELTEIARNKGTTIIEPCNGRYNLEMNAILNILGPNNDWYLDKIIESDKTPLCEGTESKTWTFSASDEFEDYIQGEEVEWIYNDPHTTPINETSVVSLFEYDNIRVLFTGDVGREGLKLAVEEAENRNLSINDLTIFISPHHGSRKNITPELMDIIKSDYTFLSTPKKGDPHHPSRRLVNKFIEKGHQVFSNDGITMHWGKDCPERNWNKKIKLSYHKKIERNA</sequence>